<accession>A0A2U1F951</accession>
<gene>
    <name evidence="1" type="ORF">C7382_11271</name>
</gene>
<evidence type="ECO:0000313" key="2">
    <source>
        <dbReference type="Proteomes" id="UP000245462"/>
    </source>
</evidence>
<dbReference type="EMBL" id="QEKY01000012">
    <property type="protein sequence ID" value="PVZ08725.1"/>
    <property type="molecule type" value="Genomic_DNA"/>
</dbReference>
<organism evidence="1 2">
    <name type="scientific">Porphyromonas loveana</name>
    <dbReference type="NCBI Taxonomy" id="1884669"/>
    <lineage>
        <taxon>Bacteria</taxon>
        <taxon>Pseudomonadati</taxon>
        <taxon>Bacteroidota</taxon>
        <taxon>Bacteroidia</taxon>
        <taxon>Bacteroidales</taxon>
        <taxon>Porphyromonadaceae</taxon>
        <taxon>Porphyromonas</taxon>
    </lineage>
</organism>
<dbReference type="Proteomes" id="UP000245462">
    <property type="component" value="Unassembled WGS sequence"/>
</dbReference>
<dbReference type="AlphaFoldDB" id="A0A2U1F951"/>
<proteinExistence type="predicted"/>
<sequence>MVMAVMFSACSVAVPVLHRIVREKIEGVIYTTDGNEYQGLLYAPNALTKKLTLTTNDYNVGKKERGRLSHAVFDN</sequence>
<evidence type="ECO:0000313" key="1">
    <source>
        <dbReference type="EMBL" id="PVZ08725.1"/>
    </source>
</evidence>
<reference evidence="1 2" key="1">
    <citation type="submission" date="2018-04" db="EMBL/GenBank/DDBJ databases">
        <title>Genomic Encyclopedia of Type Strains, Phase IV (KMG-IV): sequencing the most valuable type-strain genomes for metagenomic binning, comparative biology and taxonomic classification.</title>
        <authorList>
            <person name="Goeker M."/>
        </authorList>
    </citation>
    <scope>NUCLEOTIDE SEQUENCE [LARGE SCALE GENOMIC DNA]</scope>
    <source>
        <strain evidence="1 2">DSM 28520</strain>
    </source>
</reference>
<protein>
    <submittedName>
        <fullName evidence="1">Uncharacterized protein</fullName>
    </submittedName>
</protein>
<keyword evidence="2" id="KW-1185">Reference proteome</keyword>
<comment type="caution">
    <text evidence="1">The sequence shown here is derived from an EMBL/GenBank/DDBJ whole genome shotgun (WGS) entry which is preliminary data.</text>
</comment>
<name>A0A2U1F951_9PORP</name>